<protein>
    <submittedName>
        <fullName evidence="1">BQ5605_C040g11861 protein</fullName>
    </submittedName>
</protein>
<name>A0A2X0NIG4_9BASI</name>
<dbReference type="AlphaFoldDB" id="A0A2X0NIG4"/>
<dbReference type="EMBL" id="FQNC01000118">
    <property type="protein sequence ID" value="SGZ32351.1"/>
    <property type="molecule type" value="Genomic_DNA"/>
</dbReference>
<reference evidence="1 2" key="1">
    <citation type="submission" date="2016-11" db="EMBL/GenBank/DDBJ databases">
        <authorList>
            <person name="Jaros S."/>
            <person name="Januszkiewicz K."/>
            <person name="Wedrychowicz H."/>
        </authorList>
    </citation>
    <scope>NUCLEOTIDE SEQUENCE [LARGE SCALE GENOMIC DNA]</scope>
</reference>
<evidence type="ECO:0000313" key="1">
    <source>
        <dbReference type="EMBL" id="SGZ32351.1"/>
    </source>
</evidence>
<proteinExistence type="predicted"/>
<dbReference type="PANTHER" id="PTHR11439:SF440">
    <property type="entry name" value="INTEGRASE CATALYTIC DOMAIN-CONTAINING PROTEIN"/>
    <property type="match status" value="1"/>
</dbReference>
<gene>
    <name evidence="1" type="primary">BQ5605_C040g11861</name>
    <name evidence="1" type="ORF">BQ5605_C040G11861</name>
</gene>
<organism evidence="1 2">
    <name type="scientific">Microbotryum silenes-dioicae</name>
    <dbReference type="NCBI Taxonomy" id="796604"/>
    <lineage>
        <taxon>Eukaryota</taxon>
        <taxon>Fungi</taxon>
        <taxon>Dikarya</taxon>
        <taxon>Basidiomycota</taxon>
        <taxon>Pucciniomycotina</taxon>
        <taxon>Microbotryomycetes</taxon>
        <taxon>Microbotryales</taxon>
        <taxon>Microbotryaceae</taxon>
        <taxon>Microbotryum</taxon>
    </lineage>
</organism>
<dbReference type="CDD" id="cd09272">
    <property type="entry name" value="RNase_HI_RT_Ty1"/>
    <property type="match status" value="1"/>
</dbReference>
<sequence>MRVRNGAFVGNLFRSARLFSEGWRCAPTVVFSPRLDYTLVRCACSASQSLSLQLTDGWITRSSVSYLVASVLLQGTDPHAEQTRRISKMATTTVDSGSATHRGLMGDLYGNVDATNWGTVKDRLQRVLDGDDRFKHVTTDVSVGPEPEQSEFTRTLGGSTVPDVATFRTQHRNYRHDVDDLDQALAQARNILFVCLGEATFARIADKSTHELWAALDKDLGAASHDFARSEKLDALFQYHQYQAYVDGDPLNPWLSHFNRLFNNLGALVGLVAGNMRGVEIDEQPVEARQPRVERVSIDVSLVLKKRIDSCVGWSAMRANVAMSYAGREGIWLRWLLVDLGFEQTSPTRLRGDNQSAITLAKHPAFYARTKHIGIHFHFIRDHIAEGTIADVLTKELGTPKHYCNASLRLRLTTTSSQQLQKPTSAASRLPSRAAPQRLLTLVLLVVFLRLRITPFDPFSLD</sequence>
<dbReference type="PANTHER" id="PTHR11439">
    <property type="entry name" value="GAG-POL-RELATED RETROTRANSPOSON"/>
    <property type="match status" value="1"/>
</dbReference>
<evidence type="ECO:0000313" key="2">
    <source>
        <dbReference type="Proteomes" id="UP000249464"/>
    </source>
</evidence>
<accession>A0A2X0NIG4</accession>
<dbReference type="Proteomes" id="UP000249464">
    <property type="component" value="Unassembled WGS sequence"/>
</dbReference>
<keyword evidence="2" id="KW-1185">Reference proteome</keyword>